<organism evidence="1 2">
    <name type="scientific">Marinoscillum luteum</name>
    <dbReference type="NCBI Taxonomy" id="861051"/>
    <lineage>
        <taxon>Bacteria</taxon>
        <taxon>Pseudomonadati</taxon>
        <taxon>Bacteroidota</taxon>
        <taxon>Cytophagia</taxon>
        <taxon>Cytophagales</taxon>
        <taxon>Reichenbachiellaceae</taxon>
        <taxon>Marinoscillum</taxon>
    </lineage>
</organism>
<dbReference type="InterPro" id="IPR005651">
    <property type="entry name" value="Trm112-like"/>
</dbReference>
<accession>A0ABW7NBY6</accession>
<evidence type="ECO:0000313" key="2">
    <source>
        <dbReference type="Proteomes" id="UP001610063"/>
    </source>
</evidence>
<keyword evidence="2" id="KW-1185">Reference proteome</keyword>
<name>A0ABW7NBY6_9BACT</name>
<evidence type="ECO:0000313" key="1">
    <source>
        <dbReference type="EMBL" id="MFH6984590.1"/>
    </source>
</evidence>
<dbReference type="Gene3D" id="2.20.25.10">
    <property type="match status" value="1"/>
</dbReference>
<dbReference type="EMBL" id="JBIPKE010000018">
    <property type="protein sequence ID" value="MFH6984590.1"/>
    <property type="molecule type" value="Genomic_DNA"/>
</dbReference>
<comment type="caution">
    <text evidence="1">The sequence shown here is derived from an EMBL/GenBank/DDBJ whole genome shotgun (WGS) entry which is preliminary data.</text>
</comment>
<dbReference type="Proteomes" id="UP001610063">
    <property type="component" value="Unassembled WGS sequence"/>
</dbReference>
<reference evidence="1 2" key="1">
    <citation type="journal article" date="2013" name="Int. J. Syst. Evol. Microbiol.">
        <title>Marinoscillum luteum sp. nov., isolated from marine sediment.</title>
        <authorList>
            <person name="Cha I.T."/>
            <person name="Park S.J."/>
            <person name="Kim S.J."/>
            <person name="Kim J.G."/>
            <person name="Jung M.Y."/>
            <person name="Shin K.S."/>
            <person name="Kwon K.K."/>
            <person name="Yang S.H."/>
            <person name="Seo Y.S."/>
            <person name="Rhee S.K."/>
        </authorList>
    </citation>
    <scope>NUCLEOTIDE SEQUENCE [LARGE SCALE GENOMIC DNA]</scope>
    <source>
        <strain evidence="1 2">KCTC 23939</strain>
    </source>
</reference>
<gene>
    <name evidence="1" type="ORF">ACHKAR_14140</name>
</gene>
<dbReference type="RefSeq" id="WP_395417981.1">
    <property type="nucleotide sequence ID" value="NZ_JBIPKE010000018.1"/>
</dbReference>
<proteinExistence type="predicted"/>
<dbReference type="SUPFAM" id="SSF158997">
    <property type="entry name" value="Trm112p-like"/>
    <property type="match status" value="1"/>
</dbReference>
<sequence>MKKAFFKKLCCPFDKSDLEIKVIKEGSQEILEGLMTCTSCGRYYPIVHGIPIMSPDEYREPALETPILERWGLEKGEVTNFRLTEKVES</sequence>
<dbReference type="Pfam" id="PF03966">
    <property type="entry name" value="Trm112p"/>
    <property type="match status" value="1"/>
</dbReference>
<protein>
    <submittedName>
        <fullName evidence="1">Trm112 family protein</fullName>
    </submittedName>
</protein>